<proteinExistence type="predicted"/>
<dbReference type="Proteomes" id="UP000799421">
    <property type="component" value="Unassembled WGS sequence"/>
</dbReference>
<accession>A0A6A7C4V6</accession>
<gene>
    <name evidence="1" type="ORF">K470DRAFT_256343</name>
</gene>
<reference evidence="1" key="1">
    <citation type="journal article" date="2020" name="Stud. Mycol.">
        <title>101 Dothideomycetes genomes: a test case for predicting lifestyles and emergence of pathogens.</title>
        <authorList>
            <person name="Haridas S."/>
            <person name="Albert R."/>
            <person name="Binder M."/>
            <person name="Bloem J."/>
            <person name="Labutti K."/>
            <person name="Salamov A."/>
            <person name="Andreopoulos B."/>
            <person name="Baker S."/>
            <person name="Barry K."/>
            <person name="Bills G."/>
            <person name="Bluhm B."/>
            <person name="Cannon C."/>
            <person name="Castanera R."/>
            <person name="Culley D."/>
            <person name="Daum C."/>
            <person name="Ezra D."/>
            <person name="Gonzalez J."/>
            <person name="Henrissat B."/>
            <person name="Kuo A."/>
            <person name="Liang C."/>
            <person name="Lipzen A."/>
            <person name="Lutzoni F."/>
            <person name="Magnuson J."/>
            <person name="Mondo S."/>
            <person name="Nolan M."/>
            <person name="Ohm R."/>
            <person name="Pangilinan J."/>
            <person name="Park H.-J."/>
            <person name="Ramirez L."/>
            <person name="Alfaro M."/>
            <person name="Sun H."/>
            <person name="Tritt A."/>
            <person name="Yoshinaga Y."/>
            <person name="Zwiers L.-H."/>
            <person name="Turgeon B."/>
            <person name="Goodwin S."/>
            <person name="Spatafora J."/>
            <person name="Crous P."/>
            <person name="Grigoriev I."/>
        </authorList>
    </citation>
    <scope>NUCLEOTIDE SEQUENCE</scope>
    <source>
        <strain evidence="1">CBS 480.64</strain>
    </source>
</reference>
<organism evidence="1 2">
    <name type="scientific">Piedraia hortae CBS 480.64</name>
    <dbReference type="NCBI Taxonomy" id="1314780"/>
    <lineage>
        <taxon>Eukaryota</taxon>
        <taxon>Fungi</taxon>
        <taxon>Dikarya</taxon>
        <taxon>Ascomycota</taxon>
        <taxon>Pezizomycotina</taxon>
        <taxon>Dothideomycetes</taxon>
        <taxon>Dothideomycetidae</taxon>
        <taxon>Capnodiales</taxon>
        <taxon>Piedraiaceae</taxon>
        <taxon>Piedraia</taxon>
    </lineage>
</organism>
<dbReference type="AlphaFoldDB" id="A0A6A7C4V6"/>
<sequence>MFGNPTPIQSAPSPILRSILLTLCEDPSTLTKALNPLNTTTRKRKASEEAEICAQCQDSFYESENRKRKC</sequence>
<evidence type="ECO:0000313" key="1">
    <source>
        <dbReference type="EMBL" id="KAF2862079.1"/>
    </source>
</evidence>
<dbReference type="OrthoDB" id="5422613at2759"/>
<dbReference type="EMBL" id="MU005968">
    <property type="protein sequence ID" value="KAF2862079.1"/>
    <property type="molecule type" value="Genomic_DNA"/>
</dbReference>
<keyword evidence="2" id="KW-1185">Reference proteome</keyword>
<evidence type="ECO:0000313" key="2">
    <source>
        <dbReference type="Proteomes" id="UP000799421"/>
    </source>
</evidence>
<protein>
    <submittedName>
        <fullName evidence="1">Uncharacterized protein</fullName>
    </submittedName>
</protein>
<name>A0A6A7C4V6_9PEZI</name>